<name>A0AAD9AG86_9PEZI</name>
<protein>
    <submittedName>
        <fullName evidence="2">Uncharacterized protein</fullName>
    </submittedName>
</protein>
<dbReference type="AlphaFoldDB" id="A0AAD9AG86"/>
<reference evidence="2" key="1">
    <citation type="submission" date="2023-01" db="EMBL/GenBank/DDBJ databases">
        <title>Colletotrichum chrysophilum M932 genome sequence.</title>
        <authorList>
            <person name="Baroncelli R."/>
        </authorList>
    </citation>
    <scope>NUCLEOTIDE SEQUENCE</scope>
    <source>
        <strain evidence="2">M932</strain>
    </source>
</reference>
<keyword evidence="3" id="KW-1185">Reference proteome</keyword>
<evidence type="ECO:0000313" key="3">
    <source>
        <dbReference type="Proteomes" id="UP001243330"/>
    </source>
</evidence>
<feature type="compositionally biased region" description="Gly residues" evidence="1">
    <location>
        <begin position="10"/>
        <end position="19"/>
    </location>
</feature>
<feature type="region of interest" description="Disordered" evidence="1">
    <location>
        <begin position="1"/>
        <end position="45"/>
    </location>
</feature>
<organism evidence="2 3">
    <name type="scientific">Colletotrichum chrysophilum</name>
    <dbReference type="NCBI Taxonomy" id="1836956"/>
    <lineage>
        <taxon>Eukaryota</taxon>
        <taxon>Fungi</taxon>
        <taxon>Dikarya</taxon>
        <taxon>Ascomycota</taxon>
        <taxon>Pezizomycotina</taxon>
        <taxon>Sordariomycetes</taxon>
        <taxon>Hypocreomycetidae</taxon>
        <taxon>Glomerellales</taxon>
        <taxon>Glomerellaceae</taxon>
        <taxon>Colletotrichum</taxon>
        <taxon>Colletotrichum gloeosporioides species complex</taxon>
    </lineage>
</organism>
<sequence>MMSATKGYGITLGGGGGGSGRREERGSRHAHLGNDDDGRLEREQRVCSGSTKHGWLWGKISRVDEANWQRIGDQRDRG</sequence>
<comment type="caution">
    <text evidence="2">The sequence shown here is derived from an EMBL/GenBank/DDBJ whole genome shotgun (WGS) entry which is preliminary data.</text>
</comment>
<evidence type="ECO:0000313" key="2">
    <source>
        <dbReference type="EMBL" id="KAK1846770.1"/>
    </source>
</evidence>
<gene>
    <name evidence="2" type="ORF">CCHR01_10577</name>
</gene>
<dbReference type="EMBL" id="JAQOWY010000224">
    <property type="protein sequence ID" value="KAK1846770.1"/>
    <property type="molecule type" value="Genomic_DNA"/>
</dbReference>
<evidence type="ECO:0000256" key="1">
    <source>
        <dbReference type="SAM" id="MobiDB-lite"/>
    </source>
</evidence>
<accession>A0AAD9AG86</accession>
<dbReference type="Proteomes" id="UP001243330">
    <property type="component" value="Unassembled WGS sequence"/>
</dbReference>
<proteinExistence type="predicted"/>
<feature type="compositionally biased region" description="Basic and acidic residues" evidence="1">
    <location>
        <begin position="20"/>
        <end position="45"/>
    </location>
</feature>